<reference evidence="2 3" key="1">
    <citation type="submission" date="2021-06" db="EMBL/GenBank/DDBJ databases">
        <title>Bradyrhizobium sp. S2-11-4 Genome sequencing.</title>
        <authorList>
            <person name="Jin L."/>
        </authorList>
    </citation>
    <scope>NUCLEOTIDE SEQUENCE [LARGE SCALE GENOMIC DNA]</scope>
    <source>
        <strain evidence="2 3">S2-11-4</strain>
    </source>
</reference>
<gene>
    <name evidence="2" type="ORF">KMZ93_11290</name>
</gene>
<feature type="region of interest" description="Disordered" evidence="1">
    <location>
        <begin position="274"/>
        <end position="305"/>
    </location>
</feature>
<evidence type="ECO:0000256" key="1">
    <source>
        <dbReference type="SAM" id="MobiDB-lite"/>
    </source>
</evidence>
<organism evidence="2 3">
    <name type="scientific">Bradyrhizobium sediminis</name>
    <dbReference type="NCBI Taxonomy" id="2840469"/>
    <lineage>
        <taxon>Bacteria</taxon>
        <taxon>Pseudomonadati</taxon>
        <taxon>Pseudomonadota</taxon>
        <taxon>Alphaproteobacteria</taxon>
        <taxon>Hyphomicrobiales</taxon>
        <taxon>Nitrobacteraceae</taxon>
        <taxon>Bradyrhizobium</taxon>
    </lineage>
</organism>
<dbReference type="Proteomes" id="UP000676951">
    <property type="component" value="Chromosome"/>
</dbReference>
<dbReference type="SUPFAM" id="SSF52096">
    <property type="entry name" value="ClpP/crotonase"/>
    <property type="match status" value="1"/>
</dbReference>
<dbReference type="EMBL" id="CP076136">
    <property type="protein sequence ID" value="QWG25409.1"/>
    <property type="molecule type" value="Genomic_DNA"/>
</dbReference>
<evidence type="ECO:0000313" key="3">
    <source>
        <dbReference type="Proteomes" id="UP000676951"/>
    </source>
</evidence>
<protein>
    <submittedName>
        <fullName evidence="2">Uncharacterized protein</fullName>
    </submittedName>
</protein>
<dbReference type="RefSeq" id="WP_215606145.1">
    <property type="nucleotide sequence ID" value="NZ_CP076136.1"/>
</dbReference>
<name>A0A975RZF3_9BRAD</name>
<dbReference type="AlphaFoldDB" id="A0A975RZF3"/>
<sequence length="305" mass="32466">MRLVRSLRSGGWALICAAALCVVLPAIMAGDGGRAHAGVTLEERKLPMKFSWVACQPDCRGWVSAVGIVTADSPKDFDDFARGRQLGGATIVLDSSGGSVNDSITLGRRWRSLGMLTTVGTSIQTRGAQGERASVAPEAYCESMCVFLLLSGKTRYVPETAHVRVHQIWMGDRADDARAASYSAQDLMIVERDIGRLAKYTFDMGGTGDLLSLSLSVPPWEDLHELSRAELRLSNLVTTDAVAAVLPQIDGSAVPMAEATAKPVQDRFVSKAIDEEAHPQPAKSTKTAEALMPTGGVAATAPVQK</sequence>
<dbReference type="InterPro" id="IPR029045">
    <property type="entry name" value="ClpP/crotonase-like_dom_sf"/>
</dbReference>
<evidence type="ECO:0000313" key="2">
    <source>
        <dbReference type="EMBL" id="QWG25409.1"/>
    </source>
</evidence>
<keyword evidence="3" id="KW-1185">Reference proteome</keyword>
<proteinExistence type="predicted"/>
<dbReference type="Gene3D" id="3.90.226.10">
    <property type="entry name" value="2-enoyl-CoA Hydratase, Chain A, domain 1"/>
    <property type="match status" value="1"/>
</dbReference>
<accession>A0A975RZF3</accession>